<gene>
    <name evidence="1" type="ORF">BJX68DRAFT_136465</name>
</gene>
<reference evidence="1 2" key="1">
    <citation type="submission" date="2024-07" db="EMBL/GenBank/DDBJ databases">
        <title>Section-level genome sequencing and comparative genomics of Aspergillus sections Usti and Cavernicolus.</title>
        <authorList>
            <consortium name="Lawrence Berkeley National Laboratory"/>
            <person name="Nybo J.L."/>
            <person name="Vesth T.C."/>
            <person name="Theobald S."/>
            <person name="Frisvad J.C."/>
            <person name="Larsen T.O."/>
            <person name="Kjaerboelling I."/>
            <person name="Rothschild-Mancinelli K."/>
            <person name="Lyhne E.K."/>
            <person name="Kogle M.E."/>
            <person name="Barry K."/>
            <person name="Clum A."/>
            <person name="Na H."/>
            <person name="Ledsgaard L."/>
            <person name="Lin J."/>
            <person name="Lipzen A."/>
            <person name="Kuo A."/>
            <person name="Riley R."/>
            <person name="Mondo S."/>
            <person name="LaButti K."/>
            <person name="Haridas S."/>
            <person name="Pangalinan J."/>
            <person name="Salamov A.A."/>
            <person name="Simmons B.A."/>
            <person name="Magnuson J.K."/>
            <person name="Chen J."/>
            <person name="Drula E."/>
            <person name="Henrissat B."/>
            <person name="Wiebenga A."/>
            <person name="Lubbers R.J."/>
            <person name="Gomes A.C."/>
            <person name="Macurrencykelacurrency M.R."/>
            <person name="Stajich J."/>
            <person name="Grigoriev I.V."/>
            <person name="Mortensen U.H."/>
            <person name="De vries R.P."/>
            <person name="Baker S.E."/>
            <person name="Andersen M.R."/>
        </authorList>
    </citation>
    <scope>NUCLEOTIDE SEQUENCE [LARGE SCALE GENOMIC DNA]</scope>
    <source>
        <strain evidence="1 2">CBS 756.74</strain>
    </source>
</reference>
<evidence type="ECO:0000313" key="2">
    <source>
        <dbReference type="Proteomes" id="UP001610444"/>
    </source>
</evidence>
<dbReference type="EMBL" id="JBFXLR010000038">
    <property type="protein sequence ID" value="KAL2845169.1"/>
    <property type="molecule type" value="Genomic_DNA"/>
</dbReference>
<evidence type="ECO:0000313" key="1">
    <source>
        <dbReference type="EMBL" id="KAL2845169.1"/>
    </source>
</evidence>
<keyword evidence="2" id="KW-1185">Reference proteome</keyword>
<proteinExistence type="predicted"/>
<accession>A0ABR4JYM8</accession>
<dbReference type="RefSeq" id="XP_070896526.1">
    <property type="nucleotide sequence ID" value="XM_071036389.1"/>
</dbReference>
<name>A0ABR4JYM8_9EURO</name>
<dbReference type="Proteomes" id="UP001610444">
    <property type="component" value="Unassembled WGS sequence"/>
</dbReference>
<comment type="caution">
    <text evidence="1">The sequence shown here is derived from an EMBL/GenBank/DDBJ whole genome shotgun (WGS) entry which is preliminary data.</text>
</comment>
<sequence length="156" mass="17740">MLDSLAALPSIPWESFEPRSLDVVTLLSPSRFPLYSISIPHLFTLSTSPAAKRKRNSKSEKQRRRTEKDNCISLVLEEVIYLSLVTYTRALLIPPEFSLLRAYLVDTHSTSRSSIRQCLIWFTLPSIPSLPPLYWRSSLSMEEPASCSRLVGDLEI</sequence>
<organism evidence="1 2">
    <name type="scientific">Aspergillus pseudodeflectus</name>
    <dbReference type="NCBI Taxonomy" id="176178"/>
    <lineage>
        <taxon>Eukaryota</taxon>
        <taxon>Fungi</taxon>
        <taxon>Dikarya</taxon>
        <taxon>Ascomycota</taxon>
        <taxon>Pezizomycotina</taxon>
        <taxon>Eurotiomycetes</taxon>
        <taxon>Eurotiomycetidae</taxon>
        <taxon>Eurotiales</taxon>
        <taxon>Aspergillaceae</taxon>
        <taxon>Aspergillus</taxon>
        <taxon>Aspergillus subgen. Nidulantes</taxon>
    </lineage>
</organism>
<dbReference type="GeneID" id="98151553"/>
<protein>
    <submittedName>
        <fullName evidence="1">Uncharacterized protein</fullName>
    </submittedName>
</protein>